<keyword evidence="1" id="KW-0812">Transmembrane</keyword>
<gene>
    <name evidence="2" type="ORF">ACFFTR_20680</name>
</gene>
<protein>
    <submittedName>
        <fullName evidence="2">Uncharacterized protein</fullName>
    </submittedName>
</protein>
<dbReference type="Proteomes" id="UP001589608">
    <property type="component" value="Unassembled WGS sequence"/>
</dbReference>
<evidence type="ECO:0000313" key="3">
    <source>
        <dbReference type="Proteomes" id="UP001589608"/>
    </source>
</evidence>
<keyword evidence="1" id="KW-1133">Transmembrane helix</keyword>
<feature type="transmembrane region" description="Helical" evidence="1">
    <location>
        <begin position="12"/>
        <end position="29"/>
    </location>
</feature>
<organism evidence="2 3">
    <name type="scientific">Dactylosporangium vinaceum</name>
    <dbReference type="NCBI Taxonomy" id="53362"/>
    <lineage>
        <taxon>Bacteria</taxon>
        <taxon>Bacillati</taxon>
        <taxon>Actinomycetota</taxon>
        <taxon>Actinomycetes</taxon>
        <taxon>Micromonosporales</taxon>
        <taxon>Micromonosporaceae</taxon>
        <taxon>Dactylosporangium</taxon>
    </lineage>
</organism>
<keyword evidence="1" id="KW-0472">Membrane</keyword>
<evidence type="ECO:0000313" key="2">
    <source>
        <dbReference type="EMBL" id="MFB9445499.1"/>
    </source>
</evidence>
<comment type="caution">
    <text evidence="2">The sequence shown here is derived from an EMBL/GenBank/DDBJ whole genome shotgun (WGS) entry which is preliminary data.</text>
</comment>
<feature type="transmembrane region" description="Helical" evidence="1">
    <location>
        <begin position="41"/>
        <end position="63"/>
    </location>
</feature>
<sequence length="105" mass="11234">MDNPLLVHRMRALIAVFVCGVAMFEIHAVDVSGRVVVARTGWVLALVVATYAAAGLATAAAVYTFVQRRPERAKLWSNVATAFAIVVILGFSSGWFLGLAVDDTL</sequence>
<name>A0ABV5M9H9_9ACTN</name>
<feature type="transmembrane region" description="Helical" evidence="1">
    <location>
        <begin position="75"/>
        <end position="97"/>
    </location>
</feature>
<dbReference type="RefSeq" id="WP_223103853.1">
    <property type="nucleotide sequence ID" value="NZ_CP061913.1"/>
</dbReference>
<keyword evidence="3" id="KW-1185">Reference proteome</keyword>
<accession>A0ABV5M9H9</accession>
<dbReference type="EMBL" id="JBHMCA010000042">
    <property type="protein sequence ID" value="MFB9445499.1"/>
    <property type="molecule type" value="Genomic_DNA"/>
</dbReference>
<proteinExistence type="predicted"/>
<reference evidence="2 3" key="1">
    <citation type="submission" date="2024-09" db="EMBL/GenBank/DDBJ databases">
        <authorList>
            <person name="Sun Q."/>
            <person name="Mori K."/>
        </authorList>
    </citation>
    <scope>NUCLEOTIDE SEQUENCE [LARGE SCALE GENOMIC DNA]</scope>
    <source>
        <strain evidence="2 3">JCM 3307</strain>
    </source>
</reference>
<evidence type="ECO:0000256" key="1">
    <source>
        <dbReference type="SAM" id="Phobius"/>
    </source>
</evidence>